<evidence type="ECO:0000313" key="3">
    <source>
        <dbReference type="EMBL" id="MET1755903.1"/>
    </source>
</evidence>
<reference evidence="3 4" key="1">
    <citation type="submission" date="2024-07" db="EMBL/GenBank/DDBJ databases">
        <title>Novosphingobium kalidii RD2P27.</title>
        <authorList>
            <person name="Sun J.-Q."/>
        </authorList>
    </citation>
    <scope>NUCLEOTIDE SEQUENCE [LARGE SCALE GENOMIC DNA]</scope>
    <source>
        <strain evidence="3 4">RD2P27</strain>
    </source>
</reference>
<dbReference type="Gene3D" id="3.40.50.720">
    <property type="entry name" value="NAD(P)-binding Rossmann-like Domain"/>
    <property type="match status" value="1"/>
</dbReference>
<dbReference type="SUPFAM" id="SSF51735">
    <property type="entry name" value="NAD(P)-binding Rossmann-fold domains"/>
    <property type="match status" value="1"/>
</dbReference>
<dbReference type="Pfam" id="PF13561">
    <property type="entry name" value="adh_short_C2"/>
    <property type="match status" value="1"/>
</dbReference>
<keyword evidence="2" id="KW-0560">Oxidoreductase</keyword>
<dbReference type="InterPro" id="IPR002347">
    <property type="entry name" value="SDR_fam"/>
</dbReference>
<comment type="caution">
    <text evidence="3">The sequence shown here is derived from an EMBL/GenBank/DDBJ whole genome shotgun (WGS) entry which is preliminary data.</text>
</comment>
<comment type="similarity">
    <text evidence="1">Belongs to the short-chain dehydrogenases/reductases (SDR) family.</text>
</comment>
<dbReference type="EMBL" id="JBEWLY010000014">
    <property type="protein sequence ID" value="MET1755903.1"/>
    <property type="molecule type" value="Genomic_DNA"/>
</dbReference>
<organism evidence="3 4">
    <name type="scientific">Novosphingobium kalidii</name>
    <dbReference type="NCBI Taxonomy" id="3230299"/>
    <lineage>
        <taxon>Bacteria</taxon>
        <taxon>Pseudomonadati</taxon>
        <taxon>Pseudomonadota</taxon>
        <taxon>Alphaproteobacteria</taxon>
        <taxon>Sphingomonadales</taxon>
        <taxon>Sphingomonadaceae</taxon>
        <taxon>Novosphingobium</taxon>
    </lineage>
</organism>
<sequence>MSAKHDFDQASSQPTISEAFALEGRTAVVTGAASGIGRGIAQLLAEAGARTVISDVNEAGLRQTASLIERSGPPAIATSADVSRRTDIDALADLAVAESGRIDIWVNVAAIIVNRPILETQEDELDRLLAINLKGVYWGCAAAGRLMKEAGSGSIINLSSGGGEAAVPGLSLYSMSKAAVNMLTRTVAKEFGPYGIRANAIAPGWVDTPMGLHSFRNEAGEIDPDKRAAGLQQRAQASPLGITGTPRDIALAALYLASDASRFMTGQILRPNGGVAMP</sequence>
<dbReference type="PRINTS" id="PR00081">
    <property type="entry name" value="GDHRDH"/>
</dbReference>
<proteinExistence type="inferred from homology"/>
<dbReference type="InterPro" id="IPR020904">
    <property type="entry name" value="Sc_DH/Rdtase_CS"/>
</dbReference>
<name>A0ABV2D1Z4_9SPHN</name>
<dbReference type="PANTHER" id="PTHR42760:SF133">
    <property type="entry name" value="3-OXOACYL-[ACYL-CARRIER-PROTEIN] REDUCTASE"/>
    <property type="match status" value="1"/>
</dbReference>
<gene>
    <name evidence="3" type="ORF">ABVV53_10585</name>
</gene>
<dbReference type="PANTHER" id="PTHR42760">
    <property type="entry name" value="SHORT-CHAIN DEHYDROGENASES/REDUCTASES FAMILY MEMBER"/>
    <property type="match status" value="1"/>
</dbReference>
<dbReference type="PROSITE" id="PS00061">
    <property type="entry name" value="ADH_SHORT"/>
    <property type="match status" value="1"/>
</dbReference>
<dbReference type="RefSeq" id="WP_353984394.1">
    <property type="nucleotide sequence ID" value="NZ_JBEWLY010000014.1"/>
</dbReference>
<evidence type="ECO:0000256" key="2">
    <source>
        <dbReference type="ARBA" id="ARBA00023002"/>
    </source>
</evidence>
<dbReference type="NCBIfam" id="NF005559">
    <property type="entry name" value="PRK07231.1"/>
    <property type="match status" value="1"/>
</dbReference>
<dbReference type="InterPro" id="IPR036291">
    <property type="entry name" value="NAD(P)-bd_dom_sf"/>
</dbReference>
<dbReference type="Proteomes" id="UP001548713">
    <property type="component" value="Unassembled WGS sequence"/>
</dbReference>
<dbReference type="CDD" id="cd05233">
    <property type="entry name" value="SDR_c"/>
    <property type="match status" value="1"/>
</dbReference>
<dbReference type="PRINTS" id="PR00080">
    <property type="entry name" value="SDRFAMILY"/>
</dbReference>
<evidence type="ECO:0000313" key="4">
    <source>
        <dbReference type="Proteomes" id="UP001548713"/>
    </source>
</evidence>
<keyword evidence="4" id="KW-1185">Reference proteome</keyword>
<accession>A0ABV2D1Z4</accession>
<protein>
    <submittedName>
        <fullName evidence="3">SDR family oxidoreductase</fullName>
    </submittedName>
</protein>
<evidence type="ECO:0000256" key="1">
    <source>
        <dbReference type="ARBA" id="ARBA00006484"/>
    </source>
</evidence>